<reference evidence="3 4" key="2">
    <citation type="submission" date="2018-03" db="EMBL/GenBank/DDBJ databases">
        <title>Genetic Diversity and Phenotypic Plasticity of AHL Mediated Quorum Sensing in Environmental Strains of Vibrio mediterranei.</title>
        <authorList>
            <person name="Lantoine F."/>
            <person name="Vouve F."/>
        </authorList>
    </citation>
    <scope>NUCLEOTIDE SEQUENCE [LARGE SCALE GENOMIC DNA]</scope>
    <source>
        <strain evidence="3 4">17LN0615E</strain>
    </source>
</reference>
<accession>A0ABX5DIU1</accession>
<evidence type="ECO:0000259" key="2">
    <source>
        <dbReference type="Pfam" id="PF18492"/>
    </source>
</evidence>
<dbReference type="Proteomes" id="UP000238163">
    <property type="component" value="Unassembled WGS sequence"/>
</dbReference>
<name>A0ABX5DIU1_9VIBR</name>
<feature type="signal peptide" evidence="1">
    <location>
        <begin position="1"/>
        <end position="21"/>
    </location>
</feature>
<keyword evidence="1" id="KW-0732">Signal</keyword>
<comment type="caution">
    <text evidence="3">The sequence shown here is derived from an EMBL/GenBank/DDBJ whole genome shotgun (WGS) entry which is preliminary data.</text>
</comment>
<proteinExistence type="predicted"/>
<organism evidence="3 4">
    <name type="scientific">Vibrio mediterranei</name>
    <dbReference type="NCBI Taxonomy" id="689"/>
    <lineage>
        <taxon>Bacteria</taxon>
        <taxon>Pseudomonadati</taxon>
        <taxon>Pseudomonadota</taxon>
        <taxon>Gammaproteobacteria</taxon>
        <taxon>Vibrionales</taxon>
        <taxon>Vibrionaceae</taxon>
        <taxon>Vibrio</taxon>
    </lineage>
</organism>
<dbReference type="RefSeq" id="WP_096443951.1">
    <property type="nucleotide sequence ID" value="NZ_NWTN01000002.1"/>
</dbReference>
<evidence type="ECO:0000256" key="1">
    <source>
        <dbReference type="SAM" id="SignalP"/>
    </source>
</evidence>
<gene>
    <name evidence="3" type="ORF">COR51_03785</name>
</gene>
<protein>
    <recommendedName>
        <fullName evidence="2">ASP external chaperone domain-containing protein</fullName>
    </recommendedName>
</protein>
<dbReference type="Pfam" id="PF18492">
    <property type="entry name" value="ORF_2_N"/>
    <property type="match status" value="1"/>
</dbReference>
<reference evidence="3 4" key="1">
    <citation type="submission" date="2017-09" db="EMBL/GenBank/DDBJ databases">
        <authorList>
            <person name="Girard L."/>
            <person name="Lami R."/>
            <person name="Suzuki M."/>
            <person name="Baudart J."/>
        </authorList>
    </citation>
    <scope>NUCLEOTIDE SEQUENCE [LARGE SCALE GENOMIC DNA]</scope>
    <source>
        <strain evidence="3 4">17LN0615E</strain>
    </source>
</reference>
<dbReference type="InterPro" id="IPR040536">
    <property type="entry name" value="ASPCH"/>
</dbReference>
<evidence type="ECO:0000313" key="4">
    <source>
        <dbReference type="Proteomes" id="UP000238163"/>
    </source>
</evidence>
<dbReference type="EMBL" id="NWTN01000002">
    <property type="protein sequence ID" value="PRQ68536.1"/>
    <property type="molecule type" value="Genomic_DNA"/>
</dbReference>
<sequence>MKLLNVSLVAVALSLSFSAVAHDKVNLVEPQGQSEAAKVSRAEFLGLDSVYYFKTQDGVKQAKQLVKGQKLLTASGEPFSKLTGKLVVKLAEGVLAADFAKSYGLTVDWQNNNNLVLLSAEDGVDLMELLAKVKASEFVERAKLDRAIDKQQPM</sequence>
<keyword evidence="4" id="KW-1185">Reference proteome</keyword>
<feature type="domain" description="ASP external chaperone" evidence="2">
    <location>
        <begin position="34"/>
        <end position="153"/>
    </location>
</feature>
<feature type="chain" id="PRO_5045304111" description="ASP external chaperone domain-containing protein" evidence="1">
    <location>
        <begin position="22"/>
        <end position="154"/>
    </location>
</feature>
<evidence type="ECO:0000313" key="3">
    <source>
        <dbReference type="EMBL" id="PRQ68536.1"/>
    </source>
</evidence>